<dbReference type="GO" id="GO:0031262">
    <property type="term" value="C:Ndc80 complex"/>
    <property type="evidence" value="ECO:0007669"/>
    <property type="project" value="InterPro"/>
</dbReference>
<evidence type="ECO:0000256" key="6">
    <source>
        <dbReference type="ARBA" id="ARBA00023054"/>
    </source>
</evidence>
<feature type="coiled-coil region" evidence="9">
    <location>
        <begin position="163"/>
        <end position="292"/>
    </location>
</feature>
<organism evidence="11 12">
    <name type="scientific">Acrasis kona</name>
    <dbReference type="NCBI Taxonomy" id="1008807"/>
    <lineage>
        <taxon>Eukaryota</taxon>
        <taxon>Discoba</taxon>
        <taxon>Heterolobosea</taxon>
        <taxon>Tetramitia</taxon>
        <taxon>Eutetramitia</taxon>
        <taxon>Acrasidae</taxon>
        <taxon>Acrasis</taxon>
    </lineage>
</organism>
<evidence type="ECO:0000256" key="3">
    <source>
        <dbReference type="ARBA" id="ARBA00022454"/>
    </source>
</evidence>
<protein>
    <submittedName>
        <fullName evidence="11">Kinetochore protein nuf2</fullName>
    </submittedName>
</protein>
<proteinExistence type="inferred from homology"/>
<dbReference type="Proteomes" id="UP001431209">
    <property type="component" value="Unassembled WGS sequence"/>
</dbReference>
<evidence type="ECO:0000256" key="4">
    <source>
        <dbReference type="ARBA" id="ARBA00022618"/>
    </source>
</evidence>
<dbReference type="GO" id="GO:0051301">
    <property type="term" value="P:cell division"/>
    <property type="evidence" value="ECO:0007669"/>
    <property type="project" value="UniProtKB-KW"/>
</dbReference>
<dbReference type="Gene3D" id="1.10.418.60">
    <property type="entry name" value="Ncd80 complex, Nuf2 subunit"/>
    <property type="match status" value="1"/>
</dbReference>
<dbReference type="InterPro" id="IPR038275">
    <property type="entry name" value="Nuf2_N_sf"/>
</dbReference>
<keyword evidence="4" id="KW-0132">Cell division</keyword>
<dbReference type="InterPro" id="IPR005549">
    <property type="entry name" value="Kinetochore_Nuf2_N"/>
</dbReference>
<comment type="caution">
    <text evidence="11">The sequence shown here is derived from an EMBL/GenBank/DDBJ whole genome shotgun (WGS) entry which is preliminary data.</text>
</comment>
<gene>
    <name evidence="11" type="ORF">AKO1_012670</name>
</gene>
<keyword evidence="3" id="KW-0158">Chromosome</keyword>
<keyword evidence="7" id="KW-0131">Cell cycle</keyword>
<dbReference type="AlphaFoldDB" id="A0AAW2YXL9"/>
<evidence type="ECO:0000313" key="12">
    <source>
        <dbReference type="Proteomes" id="UP001431209"/>
    </source>
</evidence>
<keyword evidence="5" id="KW-0498">Mitosis</keyword>
<evidence type="ECO:0000256" key="7">
    <source>
        <dbReference type="ARBA" id="ARBA00023306"/>
    </source>
</evidence>
<evidence type="ECO:0000259" key="10">
    <source>
        <dbReference type="Pfam" id="PF03800"/>
    </source>
</evidence>
<sequence>MQAPIASTKELLDFLNQLEDIQVITETFKNPRPDDVRRIYSALVTHVLDIRTEDIINQNNLQKNSADYSTTSISNYNEASYVLTNPEEHVDSVIEMEFYKYIQKILTSSGYMEFSFKDLISPTGPRFVKQLSAILNLLRFREHYALKEYETMMFDATAYEVQKEELEKSLDADTILLSRLREKNQNINSSIKSLKSETTELTQTLRELDINRVKLEQEAARLQKINATNAQTLANEKEQVTKLQAECDILQTQIVHNPEELKKKIIELRTTIEKTRAQQQDKENTRQNILRERDGIRKLDKDTQSAVKSLYDYEKEANRRTQQLKSMQDKNNMIEELQEDCNQLLGNKQHLIRQTKNLENKIDNLKNANQQKQKMSMQTLSDLKNKKVKVTEEVDAIQRRIYEVQVAIAKKRQQGEDISRNHNAEMLQMKQEYEGLSSVVRNVHQRLYDRTPLVDMTNH</sequence>
<evidence type="ECO:0000256" key="5">
    <source>
        <dbReference type="ARBA" id="ARBA00022776"/>
    </source>
</evidence>
<keyword evidence="12" id="KW-1185">Reference proteome</keyword>
<accession>A0AAW2YXL9</accession>
<comment type="similarity">
    <text evidence="2">Belongs to the NUF2 family.</text>
</comment>
<evidence type="ECO:0000256" key="8">
    <source>
        <dbReference type="ARBA" id="ARBA00023328"/>
    </source>
</evidence>
<keyword evidence="6 9" id="KW-0175">Coiled coil</keyword>
<feature type="domain" description="Kinetochore protein Nuf2 N-terminal" evidence="10">
    <location>
        <begin position="3"/>
        <end position="144"/>
    </location>
</feature>
<comment type="subcellular location">
    <subcellularLocation>
        <location evidence="1">Chromosome</location>
        <location evidence="1">Centromere</location>
    </subcellularLocation>
</comment>
<evidence type="ECO:0000256" key="1">
    <source>
        <dbReference type="ARBA" id="ARBA00004584"/>
    </source>
</evidence>
<dbReference type="Pfam" id="PF03800">
    <property type="entry name" value="Nuf2"/>
    <property type="match status" value="1"/>
</dbReference>
<evidence type="ECO:0000256" key="2">
    <source>
        <dbReference type="ARBA" id="ARBA00005498"/>
    </source>
</evidence>
<reference evidence="11 12" key="1">
    <citation type="submission" date="2024-03" db="EMBL/GenBank/DDBJ databases">
        <title>The Acrasis kona genome and developmental transcriptomes reveal deep origins of eukaryotic multicellular pathways.</title>
        <authorList>
            <person name="Sheikh S."/>
            <person name="Fu C.-J."/>
            <person name="Brown M.W."/>
            <person name="Baldauf S.L."/>
        </authorList>
    </citation>
    <scope>NUCLEOTIDE SEQUENCE [LARGE SCALE GENOMIC DNA]</scope>
    <source>
        <strain evidence="11 12">ATCC MYA-3509</strain>
    </source>
</reference>
<keyword evidence="8" id="KW-0137">Centromere</keyword>
<dbReference type="EMBL" id="JAOPGA020000762">
    <property type="protein sequence ID" value="KAL0481394.1"/>
    <property type="molecule type" value="Genomic_DNA"/>
</dbReference>
<feature type="coiled-coil region" evidence="9">
    <location>
        <begin position="320"/>
        <end position="400"/>
    </location>
</feature>
<name>A0AAW2YXL9_9EUKA</name>
<evidence type="ECO:0000313" key="11">
    <source>
        <dbReference type="EMBL" id="KAL0481394.1"/>
    </source>
</evidence>
<evidence type="ECO:0000256" key="9">
    <source>
        <dbReference type="SAM" id="Coils"/>
    </source>
</evidence>